<keyword evidence="5" id="KW-1185">Reference proteome</keyword>
<comment type="caution">
    <text evidence="4">The sequence shown here is derived from an EMBL/GenBank/DDBJ whole genome shotgun (WGS) entry which is preliminary data.</text>
</comment>
<feature type="domain" description="Phospholipase/carboxylesterase/thioesterase" evidence="3">
    <location>
        <begin position="18"/>
        <end position="215"/>
    </location>
</feature>
<evidence type="ECO:0000259" key="3">
    <source>
        <dbReference type="Pfam" id="PF02230"/>
    </source>
</evidence>
<dbReference type="PANTHER" id="PTHR10655:SF17">
    <property type="entry name" value="LYSOPHOSPHOLIPASE-LIKE PROTEIN 1"/>
    <property type="match status" value="1"/>
</dbReference>
<name>A0A558R9E9_9SPHN</name>
<dbReference type="Pfam" id="PF02230">
    <property type="entry name" value="Abhydrolase_2"/>
    <property type="match status" value="1"/>
</dbReference>
<dbReference type="InterPro" id="IPR050565">
    <property type="entry name" value="LYPA1-2/EST-like"/>
</dbReference>
<dbReference type="InterPro" id="IPR029058">
    <property type="entry name" value="AB_hydrolase_fold"/>
</dbReference>
<dbReference type="EMBL" id="VNIM01000014">
    <property type="protein sequence ID" value="TVV76007.1"/>
    <property type="molecule type" value="Genomic_DNA"/>
</dbReference>
<comment type="similarity">
    <text evidence="1">Belongs to the AB hydrolase superfamily. AB hydrolase 2 family.</text>
</comment>
<sequence>MSAPLLDGPRLAPASGGTPKQIVVLLHGYGSNGADLIGLAPHWRGALKDTLFVAPNAPERVPGMPGGFQWWGLASFDRAALAAGAARAAPVLDAYLDALLADHGLTDDRLALVGFSQGTMMALHVGPRRQRALAGIVGYSGMLADPAGFAGGVRSKPPVLLIHGDADPVVPVAGFHEAKREMHRSGFAVSDHLSRGLEHSVDMDGLRAGERFLARVLAPPVA</sequence>
<dbReference type="AlphaFoldDB" id="A0A558R9E9"/>
<dbReference type="InterPro" id="IPR003140">
    <property type="entry name" value="PLipase/COase/thioEstase"/>
</dbReference>
<evidence type="ECO:0000256" key="1">
    <source>
        <dbReference type="ARBA" id="ARBA00006499"/>
    </source>
</evidence>
<proteinExistence type="inferred from homology"/>
<dbReference type="PANTHER" id="PTHR10655">
    <property type="entry name" value="LYSOPHOSPHOLIPASE-RELATED"/>
    <property type="match status" value="1"/>
</dbReference>
<keyword evidence="2" id="KW-0378">Hydrolase</keyword>
<protein>
    <submittedName>
        <fullName evidence="4">Phospholipase</fullName>
    </submittedName>
</protein>
<reference evidence="4 5" key="1">
    <citation type="submission" date="2019-07" db="EMBL/GenBank/DDBJ databases">
        <title>Sphingomonas solaris sp. nov., isolated from a solar panel from Boston, Massachusetts.</title>
        <authorList>
            <person name="Tanner K."/>
            <person name="Pascual J."/>
            <person name="Mancuso C."/>
            <person name="Pereto J."/>
            <person name="Khalil A."/>
            <person name="Vilanova C."/>
        </authorList>
    </citation>
    <scope>NUCLEOTIDE SEQUENCE [LARGE SCALE GENOMIC DNA]</scope>
    <source>
        <strain evidence="4 5">R4DWN</strain>
    </source>
</reference>
<evidence type="ECO:0000256" key="2">
    <source>
        <dbReference type="ARBA" id="ARBA00022801"/>
    </source>
</evidence>
<evidence type="ECO:0000313" key="4">
    <source>
        <dbReference type="EMBL" id="TVV76007.1"/>
    </source>
</evidence>
<accession>A0A558R9E9</accession>
<dbReference type="Proteomes" id="UP000318681">
    <property type="component" value="Unassembled WGS sequence"/>
</dbReference>
<dbReference type="OrthoDB" id="9801763at2"/>
<dbReference type="RefSeq" id="WP_145148903.1">
    <property type="nucleotide sequence ID" value="NZ_VNIM01000014.1"/>
</dbReference>
<dbReference type="SUPFAM" id="SSF53474">
    <property type="entry name" value="alpha/beta-Hydrolases"/>
    <property type="match status" value="1"/>
</dbReference>
<dbReference type="Gene3D" id="3.40.50.1820">
    <property type="entry name" value="alpha/beta hydrolase"/>
    <property type="match status" value="1"/>
</dbReference>
<evidence type="ECO:0000313" key="5">
    <source>
        <dbReference type="Proteomes" id="UP000318681"/>
    </source>
</evidence>
<dbReference type="GO" id="GO:0016787">
    <property type="term" value="F:hydrolase activity"/>
    <property type="evidence" value="ECO:0007669"/>
    <property type="project" value="UniProtKB-KW"/>
</dbReference>
<gene>
    <name evidence="4" type="ORF">FOY91_05350</name>
</gene>
<organism evidence="4 5">
    <name type="scientific">Alterirhizorhabdus solaris</name>
    <dbReference type="NCBI Taxonomy" id="2529389"/>
    <lineage>
        <taxon>Bacteria</taxon>
        <taxon>Pseudomonadati</taxon>
        <taxon>Pseudomonadota</taxon>
        <taxon>Alphaproteobacteria</taxon>
        <taxon>Sphingomonadales</taxon>
        <taxon>Rhizorhabdaceae</taxon>
        <taxon>Alterirhizorhabdus</taxon>
    </lineage>
</organism>